<dbReference type="OrthoDB" id="6132182at2759"/>
<dbReference type="PANTHER" id="PTHR11474">
    <property type="entry name" value="TYROSINASE FAMILY MEMBER"/>
    <property type="match status" value="1"/>
</dbReference>
<keyword evidence="4" id="KW-0186">Copper</keyword>
<dbReference type="EMBL" id="KN831986">
    <property type="protein sequence ID" value="KIO01747.1"/>
    <property type="molecule type" value="Genomic_DNA"/>
</dbReference>
<comment type="catalytic activity">
    <reaction evidence="6">
        <text>2 L-dopa + O2 = 2 L-dopaquinone + 2 H2O</text>
        <dbReference type="Rhea" id="RHEA:34287"/>
        <dbReference type="ChEBI" id="CHEBI:15377"/>
        <dbReference type="ChEBI" id="CHEBI:15379"/>
        <dbReference type="ChEBI" id="CHEBI:57504"/>
        <dbReference type="ChEBI" id="CHEBI:57924"/>
        <dbReference type="EC" id="1.14.18.1"/>
    </reaction>
</comment>
<sequence length="661" mass="75122">MAELPMEPYYVVGRKDAGVAFDRISIEDMQKNYPYQFALFVRSYARIQANEHDLFATTYMQIAGIHGKSYEEWAGDRKREEQRASDFHYDDLKDTLPVPSRFGGSHGSVTFTTWHRPYVMLIEQAIGEVATRIAKDFGEEAPQEKESWETAAKELRFPYWDWAAPHVADEGLPPVLIDDMVEVWDAFRQTETIPNPLSYYTYQGGIPNDFEDEGTRDGTAYFSSWPRSFRHSPSDRNGSTNKEELQTRVKSTAKDIGKQLGLLFNMPEDMDPAHAYDEEGDGSDDENDDEFSPLETIHGRIHGAIGGNGHMSSPDYAAFDPFFFLHHSSVDRILALWEWCYPDYWMGDGYTDPRDNSRSFSWTQERGTYMQVYNEQLLPTGARGSLYPFRLENGEYWNSEQTRFLYKDNKDVYPKYYSYDEFLGIRVDQEASAEDRRAARKKIYKYYGFDCSRAAENRKDADKISWSHIPVRPAKEAGLPKGFEEIDHFRTFVVAVQLPEHAFNRTYSFELRYNQGTESRSIGAVTVFARPDHSPCKACAKRRSNGSIIHGAIPLPFDIVNELVVKSRTGNTTATFETTVKDIIKSLSGALVDTSGKVIATAQGGDETSPISDKDKLSSTVAPAKVALYTSGVAKTGDPDQPVRLFDWKRHNSLFPVGLLL</sequence>
<dbReference type="Gene3D" id="1.10.1280.10">
    <property type="entry name" value="Di-copper center containing domain from catechol oxidase"/>
    <property type="match status" value="1"/>
</dbReference>
<evidence type="ECO:0000256" key="1">
    <source>
        <dbReference type="ARBA" id="ARBA00009928"/>
    </source>
</evidence>
<proteinExistence type="inferred from homology"/>
<feature type="region of interest" description="Disordered" evidence="8">
    <location>
        <begin position="271"/>
        <end position="292"/>
    </location>
</feature>
<gene>
    <name evidence="11" type="ORF">M404DRAFT_149562</name>
</gene>
<name>A0A0C3JWD6_PISTI</name>
<dbReference type="GO" id="GO:0046872">
    <property type="term" value="F:metal ion binding"/>
    <property type="evidence" value="ECO:0007669"/>
    <property type="project" value="UniProtKB-KW"/>
</dbReference>
<feature type="compositionally biased region" description="Acidic residues" evidence="8">
    <location>
        <begin position="278"/>
        <end position="292"/>
    </location>
</feature>
<evidence type="ECO:0000256" key="8">
    <source>
        <dbReference type="SAM" id="MobiDB-lite"/>
    </source>
</evidence>
<evidence type="ECO:0000256" key="4">
    <source>
        <dbReference type="ARBA" id="ARBA00023008"/>
    </source>
</evidence>
<dbReference type="AlphaFoldDB" id="A0A0C3JWD6"/>
<dbReference type="HOGENOM" id="CLU_013691_3_2_1"/>
<evidence type="ECO:0000256" key="6">
    <source>
        <dbReference type="ARBA" id="ARBA00048233"/>
    </source>
</evidence>
<keyword evidence="3" id="KW-0479">Metal-binding</keyword>
<feature type="domain" description="Tyrosinase copper-binding" evidence="10">
    <location>
        <begin position="320"/>
        <end position="331"/>
    </location>
</feature>
<dbReference type="PRINTS" id="PR00092">
    <property type="entry name" value="TYROSINASE"/>
</dbReference>
<evidence type="ECO:0000256" key="3">
    <source>
        <dbReference type="ARBA" id="ARBA00022723"/>
    </source>
</evidence>
<keyword evidence="5" id="KW-0470">Melanin biosynthesis</keyword>
<dbReference type="SUPFAM" id="SSF48056">
    <property type="entry name" value="Di-copper centre-containing domain"/>
    <property type="match status" value="1"/>
</dbReference>
<evidence type="ECO:0000259" key="9">
    <source>
        <dbReference type="PROSITE" id="PS00497"/>
    </source>
</evidence>
<dbReference type="Proteomes" id="UP000054217">
    <property type="component" value="Unassembled WGS sequence"/>
</dbReference>
<dbReference type="InterPro" id="IPR002227">
    <property type="entry name" value="Tyrosinase_Cu-bd"/>
</dbReference>
<feature type="region of interest" description="Disordered" evidence="8">
    <location>
        <begin position="210"/>
        <end position="249"/>
    </location>
</feature>
<keyword evidence="12" id="KW-1185">Reference proteome</keyword>
<dbReference type="GO" id="GO:0042438">
    <property type="term" value="P:melanin biosynthetic process"/>
    <property type="evidence" value="ECO:0007669"/>
    <property type="project" value="UniProtKB-KW"/>
</dbReference>
<dbReference type="PROSITE" id="PS00498">
    <property type="entry name" value="TYROSINASE_2"/>
    <property type="match status" value="1"/>
</dbReference>
<dbReference type="GO" id="GO:0004503">
    <property type="term" value="F:tyrosinase activity"/>
    <property type="evidence" value="ECO:0007669"/>
    <property type="project" value="UniProtKB-EC"/>
</dbReference>
<reference evidence="11 12" key="1">
    <citation type="submission" date="2014-04" db="EMBL/GenBank/DDBJ databases">
        <authorList>
            <consortium name="DOE Joint Genome Institute"/>
            <person name="Kuo A."/>
            <person name="Kohler A."/>
            <person name="Costa M.D."/>
            <person name="Nagy L.G."/>
            <person name="Floudas D."/>
            <person name="Copeland A."/>
            <person name="Barry K.W."/>
            <person name="Cichocki N."/>
            <person name="Veneault-Fourrey C."/>
            <person name="LaButti K."/>
            <person name="Lindquist E.A."/>
            <person name="Lipzen A."/>
            <person name="Lundell T."/>
            <person name="Morin E."/>
            <person name="Murat C."/>
            <person name="Sun H."/>
            <person name="Tunlid A."/>
            <person name="Henrissat B."/>
            <person name="Grigoriev I.V."/>
            <person name="Hibbett D.S."/>
            <person name="Martin F."/>
            <person name="Nordberg H.P."/>
            <person name="Cantor M.N."/>
            <person name="Hua S.X."/>
        </authorList>
    </citation>
    <scope>NUCLEOTIDE SEQUENCE [LARGE SCALE GENOMIC DNA]</scope>
    <source>
        <strain evidence="11 12">Marx 270</strain>
    </source>
</reference>
<dbReference type="Pfam" id="PF00264">
    <property type="entry name" value="Tyrosinase"/>
    <property type="match status" value="1"/>
</dbReference>
<dbReference type="STRING" id="870435.A0A0C3JWD6"/>
<organism evidence="11 12">
    <name type="scientific">Pisolithus tinctorius Marx 270</name>
    <dbReference type="NCBI Taxonomy" id="870435"/>
    <lineage>
        <taxon>Eukaryota</taxon>
        <taxon>Fungi</taxon>
        <taxon>Dikarya</taxon>
        <taxon>Basidiomycota</taxon>
        <taxon>Agaricomycotina</taxon>
        <taxon>Agaricomycetes</taxon>
        <taxon>Agaricomycetidae</taxon>
        <taxon>Boletales</taxon>
        <taxon>Sclerodermatineae</taxon>
        <taxon>Pisolithaceae</taxon>
        <taxon>Pisolithus</taxon>
    </lineage>
</organism>
<evidence type="ECO:0000313" key="12">
    <source>
        <dbReference type="Proteomes" id="UP000054217"/>
    </source>
</evidence>
<evidence type="ECO:0000313" key="11">
    <source>
        <dbReference type="EMBL" id="KIO01747.1"/>
    </source>
</evidence>
<dbReference type="EC" id="1.14.18.1" evidence="2"/>
<dbReference type="PROSITE" id="PS00497">
    <property type="entry name" value="TYROSINASE_1"/>
    <property type="match status" value="1"/>
</dbReference>
<dbReference type="InterPro" id="IPR008922">
    <property type="entry name" value="Di-copper_centre_dom_sf"/>
</dbReference>
<accession>A0A0C3JWD6</accession>
<reference evidence="12" key="2">
    <citation type="submission" date="2015-01" db="EMBL/GenBank/DDBJ databases">
        <title>Evolutionary Origins and Diversification of the Mycorrhizal Mutualists.</title>
        <authorList>
            <consortium name="DOE Joint Genome Institute"/>
            <consortium name="Mycorrhizal Genomics Consortium"/>
            <person name="Kohler A."/>
            <person name="Kuo A."/>
            <person name="Nagy L.G."/>
            <person name="Floudas D."/>
            <person name="Copeland A."/>
            <person name="Barry K.W."/>
            <person name="Cichocki N."/>
            <person name="Veneault-Fourrey C."/>
            <person name="LaButti K."/>
            <person name="Lindquist E.A."/>
            <person name="Lipzen A."/>
            <person name="Lundell T."/>
            <person name="Morin E."/>
            <person name="Murat C."/>
            <person name="Riley R."/>
            <person name="Ohm R."/>
            <person name="Sun H."/>
            <person name="Tunlid A."/>
            <person name="Henrissat B."/>
            <person name="Grigoriev I.V."/>
            <person name="Hibbett D.S."/>
            <person name="Martin F."/>
        </authorList>
    </citation>
    <scope>NUCLEOTIDE SEQUENCE [LARGE SCALE GENOMIC DNA]</scope>
    <source>
        <strain evidence="12">Marx 270</strain>
    </source>
</reference>
<protein>
    <recommendedName>
        <fullName evidence="2">tyrosinase</fullName>
        <ecNumber evidence="2">1.14.18.1</ecNumber>
    </recommendedName>
</protein>
<evidence type="ECO:0000256" key="5">
    <source>
        <dbReference type="ARBA" id="ARBA00023101"/>
    </source>
</evidence>
<comment type="similarity">
    <text evidence="1">Belongs to the tyrosinase family.</text>
</comment>
<evidence type="ECO:0000256" key="7">
    <source>
        <dbReference type="ARBA" id="ARBA00048881"/>
    </source>
</evidence>
<dbReference type="PANTHER" id="PTHR11474:SF76">
    <property type="entry name" value="SHKT DOMAIN-CONTAINING PROTEIN"/>
    <property type="match status" value="1"/>
</dbReference>
<dbReference type="InterPro" id="IPR050316">
    <property type="entry name" value="Tyrosinase/Hemocyanin"/>
</dbReference>
<dbReference type="InParanoid" id="A0A0C3JWD6"/>
<evidence type="ECO:0000259" key="10">
    <source>
        <dbReference type="PROSITE" id="PS00498"/>
    </source>
</evidence>
<evidence type="ECO:0000256" key="2">
    <source>
        <dbReference type="ARBA" id="ARBA00011906"/>
    </source>
</evidence>
<comment type="catalytic activity">
    <reaction evidence="7">
        <text>L-tyrosine + O2 = L-dopaquinone + H2O</text>
        <dbReference type="Rhea" id="RHEA:18117"/>
        <dbReference type="ChEBI" id="CHEBI:15377"/>
        <dbReference type="ChEBI" id="CHEBI:15379"/>
        <dbReference type="ChEBI" id="CHEBI:57924"/>
        <dbReference type="ChEBI" id="CHEBI:58315"/>
        <dbReference type="EC" id="1.14.18.1"/>
    </reaction>
</comment>
<feature type="domain" description="Tyrosinase copper-binding" evidence="9">
    <location>
        <begin position="106"/>
        <end position="123"/>
    </location>
</feature>